<feature type="domain" description="DUF4178" evidence="1">
    <location>
        <begin position="62"/>
        <end position="198"/>
    </location>
</feature>
<accession>A0AA95H3D2</accession>
<dbReference type="AlphaFoldDB" id="A0AA95H3D2"/>
<reference evidence="2" key="1">
    <citation type="journal article" date="2023" name="Int. J. Mol. Sci.">
        <title>Metagenomics Revealed a New Genus 'Candidatus Thiocaldithrix dubininis' gen. nov., sp. nov. and a New Species 'Candidatus Thiothrix putei' sp. nov. in the Family Thiotrichaceae, Some Members of Which Have Traits of Both Na+- and H+-Motive Energetics.</title>
        <authorList>
            <person name="Ravin N.V."/>
            <person name="Muntyan M.S."/>
            <person name="Smolyakov D.D."/>
            <person name="Rudenko T.S."/>
            <person name="Beletsky A.V."/>
            <person name="Mardanov A.V."/>
            <person name="Grabovich M.Y."/>
        </authorList>
    </citation>
    <scope>NUCLEOTIDE SEQUENCE</scope>
    <source>
        <strain evidence="2">GKL-01</strain>
    </source>
</reference>
<dbReference type="EMBL" id="CP124755">
    <property type="protein sequence ID" value="WGZ90337.1"/>
    <property type="molecule type" value="Genomic_DNA"/>
</dbReference>
<gene>
    <name evidence="2" type="ORF">QJT80_12715</name>
</gene>
<dbReference type="InterPro" id="IPR025235">
    <property type="entry name" value="DUF4178"/>
</dbReference>
<reference evidence="2" key="2">
    <citation type="submission" date="2023-04" db="EMBL/GenBank/DDBJ databases">
        <authorList>
            <person name="Beletskiy A.V."/>
            <person name="Mardanov A.V."/>
            <person name="Ravin N.V."/>
        </authorList>
    </citation>
    <scope>NUCLEOTIDE SEQUENCE</scope>
    <source>
        <strain evidence="2">GKL-01</strain>
    </source>
</reference>
<dbReference type="KEGG" id="tdu:QJT80_12715"/>
<dbReference type="Gene3D" id="2.20.28.30">
    <property type="entry name" value="RNA polymerase ii, chain L"/>
    <property type="match status" value="1"/>
</dbReference>
<protein>
    <submittedName>
        <fullName evidence="2">DUF4178 domain-containing protein</fullName>
    </submittedName>
</protein>
<dbReference type="Pfam" id="PF13785">
    <property type="entry name" value="DUF4178"/>
    <property type="match status" value="1"/>
</dbReference>
<name>A0AA95H3D2_9GAMM</name>
<evidence type="ECO:0000259" key="1">
    <source>
        <dbReference type="Pfam" id="PF13785"/>
    </source>
</evidence>
<sequence>MKTYNCPQCGSELPIHFKHSKLSVCSHCGSTILLEDKALRSVGQAAALADLPSLIQMHIPFTYESQHYTPVGLVRYRFQYGLWDEWWVLDSQHRGRWLSVDEGDYAFEKPYHWLGDFPDIRNLTVGMELKQTQKIWQVTEKELALCIGTRGELPEAILTGDRMGYVHLSSENQAIITLEYPLKSQEAPLAYSGRWLDPFAIKVAV</sequence>
<organism evidence="2">
    <name type="scientific">Candidatus Thiocaldithrix dubininis</name>
    <dbReference type="NCBI Taxonomy" id="3080823"/>
    <lineage>
        <taxon>Bacteria</taxon>
        <taxon>Pseudomonadati</taxon>
        <taxon>Pseudomonadota</taxon>
        <taxon>Gammaproteobacteria</taxon>
        <taxon>Thiotrichales</taxon>
        <taxon>Thiotrichaceae</taxon>
        <taxon>Candidatus Thiocaldithrix</taxon>
    </lineage>
</organism>
<proteinExistence type="predicted"/>
<evidence type="ECO:0000313" key="2">
    <source>
        <dbReference type="EMBL" id="WGZ90337.1"/>
    </source>
</evidence>
<dbReference type="Proteomes" id="UP001300672">
    <property type="component" value="Chromosome"/>
</dbReference>